<organism evidence="2">
    <name type="scientific">Oryza barthii</name>
    <dbReference type="NCBI Taxonomy" id="65489"/>
    <lineage>
        <taxon>Eukaryota</taxon>
        <taxon>Viridiplantae</taxon>
        <taxon>Streptophyta</taxon>
        <taxon>Embryophyta</taxon>
        <taxon>Tracheophyta</taxon>
        <taxon>Spermatophyta</taxon>
        <taxon>Magnoliopsida</taxon>
        <taxon>Liliopsida</taxon>
        <taxon>Poales</taxon>
        <taxon>Poaceae</taxon>
        <taxon>BOP clade</taxon>
        <taxon>Oryzoideae</taxon>
        <taxon>Oryzeae</taxon>
        <taxon>Oryzinae</taxon>
        <taxon>Oryza</taxon>
    </lineage>
</organism>
<protein>
    <submittedName>
        <fullName evidence="2">Uncharacterized protein</fullName>
    </submittedName>
</protein>
<evidence type="ECO:0000313" key="2">
    <source>
        <dbReference type="EnsemblPlants" id="OBART04G02530.1"/>
    </source>
</evidence>
<accession>A0A0D3FSJ2</accession>
<dbReference type="AlphaFoldDB" id="A0A0D3FSJ2"/>
<proteinExistence type="predicted"/>
<feature type="compositionally biased region" description="Basic and acidic residues" evidence="1">
    <location>
        <begin position="40"/>
        <end position="53"/>
    </location>
</feature>
<dbReference type="Proteomes" id="UP000026960">
    <property type="component" value="Chromosome 4"/>
</dbReference>
<reference evidence="2" key="1">
    <citation type="journal article" date="2009" name="Rice">
        <title>De Novo Next Generation Sequencing of Plant Genomes.</title>
        <authorList>
            <person name="Rounsley S."/>
            <person name="Marri P.R."/>
            <person name="Yu Y."/>
            <person name="He R."/>
            <person name="Sisneros N."/>
            <person name="Goicoechea J.L."/>
            <person name="Lee S.J."/>
            <person name="Angelova A."/>
            <person name="Kudrna D."/>
            <person name="Luo M."/>
            <person name="Affourtit J."/>
            <person name="Desany B."/>
            <person name="Knight J."/>
            <person name="Niazi F."/>
            <person name="Egholm M."/>
            <person name="Wing R.A."/>
        </authorList>
    </citation>
    <scope>NUCLEOTIDE SEQUENCE [LARGE SCALE GENOMIC DNA]</scope>
    <source>
        <strain evidence="2">cv. IRGC 105608</strain>
    </source>
</reference>
<evidence type="ECO:0000313" key="3">
    <source>
        <dbReference type="Proteomes" id="UP000026960"/>
    </source>
</evidence>
<sequence>MEDEVKLDELIAGPEAKPANGGPRRYPTPSTSPAVHRRSSPVDDEHLHLSILP</sequence>
<name>A0A0D3FSJ2_9ORYZ</name>
<evidence type="ECO:0000256" key="1">
    <source>
        <dbReference type="SAM" id="MobiDB-lite"/>
    </source>
</evidence>
<feature type="region of interest" description="Disordered" evidence="1">
    <location>
        <begin position="1"/>
        <end position="53"/>
    </location>
</feature>
<dbReference type="PaxDb" id="65489-OBART04G02530.1"/>
<reference evidence="2" key="2">
    <citation type="submission" date="2015-03" db="UniProtKB">
        <authorList>
            <consortium name="EnsemblPlants"/>
        </authorList>
    </citation>
    <scope>IDENTIFICATION</scope>
</reference>
<keyword evidence="3" id="KW-1185">Reference proteome</keyword>
<dbReference type="Gramene" id="OBART04G02530.1">
    <property type="protein sequence ID" value="OBART04G02530.1"/>
    <property type="gene ID" value="OBART04G02530"/>
</dbReference>
<dbReference type="HOGENOM" id="CLU_3071870_0_0_1"/>
<dbReference type="EnsemblPlants" id="OBART04G02530.1">
    <property type="protein sequence ID" value="OBART04G02530.1"/>
    <property type="gene ID" value="OBART04G02530"/>
</dbReference>